<evidence type="ECO:0000256" key="1">
    <source>
        <dbReference type="ARBA" id="ARBA00001974"/>
    </source>
</evidence>
<reference evidence="5" key="1">
    <citation type="submission" date="2022-11" db="EMBL/GenBank/DDBJ databases">
        <authorList>
            <person name="Petersen C."/>
        </authorList>
    </citation>
    <scope>NUCLEOTIDE SEQUENCE</scope>
    <source>
        <strain evidence="5">IBT 34128</strain>
    </source>
</reference>
<dbReference type="EMBL" id="JAPMSZ010000004">
    <property type="protein sequence ID" value="KAJ5105583.1"/>
    <property type="molecule type" value="Genomic_DNA"/>
</dbReference>
<dbReference type="PANTHER" id="PTHR42877">
    <property type="entry name" value="L-ORNITHINE N(5)-MONOOXYGENASE-RELATED"/>
    <property type="match status" value="1"/>
</dbReference>
<dbReference type="GeneID" id="81392680"/>
<protein>
    <recommendedName>
        <fullName evidence="7">FAD/NAD(P)-binding domain-containing protein</fullName>
    </recommendedName>
</protein>
<reference evidence="5" key="2">
    <citation type="journal article" date="2023" name="IMA Fungus">
        <title>Comparative genomic study of the Penicillium genus elucidates a diverse pangenome and 15 lateral gene transfer events.</title>
        <authorList>
            <person name="Petersen C."/>
            <person name="Sorensen T."/>
            <person name="Nielsen M.R."/>
            <person name="Sondergaard T.E."/>
            <person name="Sorensen J.L."/>
            <person name="Fitzpatrick D.A."/>
            <person name="Frisvad J.C."/>
            <person name="Nielsen K.L."/>
        </authorList>
    </citation>
    <scope>NUCLEOTIDE SEQUENCE</scope>
    <source>
        <strain evidence="5">IBT 34128</strain>
    </source>
</reference>
<dbReference type="InterPro" id="IPR051209">
    <property type="entry name" value="FAD-bind_Monooxygenase_sf"/>
</dbReference>
<proteinExistence type="inferred from homology"/>
<gene>
    <name evidence="5" type="ORF">NUU61_002930</name>
</gene>
<evidence type="ECO:0000256" key="4">
    <source>
        <dbReference type="ARBA" id="ARBA00022827"/>
    </source>
</evidence>
<evidence type="ECO:0000313" key="5">
    <source>
        <dbReference type="EMBL" id="KAJ5105583.1"/>
    </source>
</evidence>
<accession>A0A9W9KHE5</accession>
<dbReference type="Gene3D" id="3.50.50.60">
    <property type="entry name" value="FAD/NAD(P)-binding domain"/>
    <property type="match status" value="2"/>
</dbReference>
<evidence type="ECO:0000313" key="6">
    <source>
        <dbReference type="Proteomes" id="UP001141434"/>
    </source>
</evidence>
<evidence type="ECO:0000256" key="3">
    <source>
        <dbReference type="ARBA" id="ARBA00022630"/>
    </source>
</evidence>
<dbReference type="AlphaFoldDB" id="A0A9W9KHE5"/>
<evidence type="ECO:0000256" key="2">
    <source>
        <dbReference type="ARBA" id="ARBA00010139"/>
    </source>
</evidence>
<name>A0A9W9KHE5_9EURO</name>
<dbReference type="Pfam" id="PF13738">
    <property type="entry name" value="Pyr_redox_3"/>
    <property type="match status" value="1"/>
</dbReference>
<dbReference type="Proteomes" id="UP001141434">
    <property type="component" value="Unassembled WGS sequence"/>
</dbReference>
<dbReference type="RefSeq" id="XP_056514579.1">
    <property type="nucleotide sequence ID" value="XM_056653512.1"/>
</dbReference>
<dbReference type="SUPFAM" id="SSF51905">
    <property type="entry name" value="FAD/NAD(P)-binding domain"/>
    <property type="match status" value="2"/>
</dbReference>
<comment type="cofactor">
    <cofactor evidence="1">
        <name>FAD</name>
        <dbReference type="ChEBI" id="CHEBI:57692"/>
    </cofactor>
</comment>
<keyword evidence="3" id="KW-0285">Flavoprotein</keyword>
<dbReference type="InterPro" id="IPR036188">
    <property type="entry name" value="FAD/NAD-bd_sf"/>
</dbReference>
<keyword evidence="6" id="KW-1185">Reference proteome</keyword>
<comment type="similarity">
    <text evidence="2">Belongs to the FAD-binding monooxygenase family.</text>
</comment>
<dbReference type="OrthoDB" id="74360at2759"/>
<comment type="caution">
    <text evidence="5">The sequence shown here is derived from an EMBL/GenBank/DDBJ whole genome shotgun (WGS) entry which is preliminary data.</text>
</comment>
<evidence type="ECO:0008006" key="7">
    <source>
        <dbReference type="Google" id="ProtNLM"/>
    </source>
</evidence>
<keyword evidence="4" id="KW-0274">FAD</keyword>
<sequence length="545" mass="61422">MMTSIKTSLPFKKVIIVGAGFSGVAMAYQLRHTLKCDDFVIYDRGAGFGGTWLANTYPGCGVDIPAVFYSLSYAPNPDFSNLFPKQDEVLQYIDRVASRFNLTRHLVGNTEWVGASWQDDTKTWLVKLRDLSTGQEYIHGCNIVISAVGALTNPNLLTVPGTNCFQGDIIHTSRWDHDVSLRDKRVVVIGNGASATQLIPAVAAEVRSITQFIRSTQYFLPGRANNTISPLWQNAFRYVPGLLRLVRLLTFSYLETATPQFSLTETGEKMRKQTSEVSRCYIMDNAPAQYWPLLMPKFEVGCRRRVFDNDNYVRCLKRDNVHLTNDPVVALHERSVLANGFALTQYDTDVHGRGGRSRSKHWKDMGGIEAFNTIGMSEFPNFFYVLGPNSGRGHTSVVYSIESYTGLIARVIKPILEGSALCAEPKLSSEKAYNKRLHDALCKTVFTNSCGSWFIDPQTGKNWAVYPWSSFHMWWTTQVAGLEDWVYELPKMNPRGRNRSFLACLAMSTLVAALSLWWVYSSLYPGTERLWIAVEFPAHPLFCRV</sequence>
<organism evidence="5 6">
    <name type="scientific">Penicillium alfredii</name>
    <dbReference type="NCBI Taxonomy" id="1506179"/>
    <lineage>
        <taxon>Eukaryota</taxon>
        <taxon>Fungi</taxon>
        <taxon>Dikarya</taxon>
        <taxon>Ascomycota</taxon>
        <taxon>Pezizomycotina</taxon>
        <taxon>Eurotiomycetes</taxon>
        <taxon>Eurotiomycetidae</taxon>
        <taxon>Eurotiales</taxon>
        <taxon>Aspergillaceae</taxon>
        <taxon>Penicillium</taxon>
    </lineage>
</organism>
<dbReference type="PANTHER" id="PTHR42877:SF5">
    <property type="entry name" value="L-ORNITHINE N(5)-MONOOXYGENASE-RELATED"/>
    <property type="match status" value="1"/>
</dbReference>